<dbReference type="NCBIfam" id="TIGR00021">
    <property type="entry name" value="rpiA"/>
    <property type="match status" value="1"/>
</dbReference>
<dbReference type="GO" id="GO:0004751">
    <property type="term" value="F:ribose-5-phosphate isomerase activity"/>
    <property type="evidence" value="ECO:0007669"/>
    <property type="project" value="UniProtKB-EC"/>
</dbReference>
<accession>A0ABY5BRC5</accession>
<evidence type="ECO:0000256" key="2">
    <source>
        <dbReference type="NCBIfam" id="TIGR00021"/>
    </source>
</evidence>
<keyword evidence="1 3" id="KW-0413">Isomerase</keyword>
<evidence type="ECO:0000313" key="3">
    <source>
        <dbReference type="EMBL" id="USS85795.1"/>
    </source>
</evidence>
<proteinExistence type="predicted"/>
<dbReference type="NCBIfam" id="NF001924">
    <property type="entry name" value="PRK00702.1"/>
    <property type="match status" value="1"/>
</dbReference>
<dbReference type="PANTHER" id="PTHR11934:SF0">
    <property type="entry name" value="RIBOSE-5-PHOSPHATE ISOMERASE"/>
    <property type="match status" value="1"/>
</dbReference>
<dbReference type="Proteomes" id="UP001056707">
    <property type="component" value="Chromosome"/>
</dbReference>
<dbReference type="Pfam" id="PF06026">
    <property type="entry name" value="Rib_5-P_isom_A"/>
    <property type="match status" value="1"/>
</dbReference>
<evidence type="ECO:0000313" key="4">
    <source>
        <dbReference type="Proteomes" id="UP001056707"/>
    </source>
</evidence>
<dbReference type="PANTHER" id="PTHR11934">
    <property type="entry name" value="RIBOSE-5-PHOSPHATE ISOMERASE"/>
    <property type="match status" value="1"/>
</dbReference>
<evidence type="ECO:0000256" key="1">
    <source>
        <dbReference type="ARBA" id="ARBA00023235"/>
    </source>
</evidence>
<dbReference type="InterPro" id="IPR004788">
    <property type="entry name" value="Ribose5P_isomerase_type_A"/>
</dbReference>
<protein>
    <recommendedName>
        <fullName evidence="2">Ribose 5-phosphate isomerase A</fullName>
        <ecNumber evidence="2">5.3.1.6</ecNumber>
    </recommendedName>
</protein>
<dbReference type="RefSeq" id="WP_252750690.1">
    <property type="nucleotide sequence ID" value="NZ_CP097116.1"/>
</dbReference>
<reference evidence="3" key="1">
    <citation type="submission" date="2022-05" db="EMBL/GenBank/DDBJ databases">
        <authorList>
            <person name="Oliphant S.A."/>
            <person name="Watson-Haigh N.S."/>
            <person name="Sumby K.M."/>
            <person name="Gardner J.M."/>
            <person name="Jiranek V."/>
        </authorList>
    </citation>
    <scope>NUCLEOTIDE SEQUENCE</scope>
    <source>
        <strain evidence="3">KI16_H9</strain>
    </source>
</reference>
<sequence length="241" mass="26418">MAANHKRTHSKERIEREKEQAAQYVAARIPDHIVLGLGSGTTAAYFVQAIHDRIEAEHLDIECVATSVGTQQLAEQLGMRMLDVNTIDAVDITVDGADVVDEHLDGIKGGGAALLFEKLVANMSKRNIWIVDSRKPRKSLAWQMLPVEVIPFGGMGVFRYLRDHGYHPAFRFQDNGDILATDSGNYLIDITIPKGADLPALAANLKKQTGVVEHGLFLNVCDELVVGGDEVQVTKRHVESA</sequence>
<dbReference type="CDD" id="cd01398">
    <property type="entry name" value="RPI_A"/>
    <property type="match status" value="1"/>
</dbReference>
<dbReference type="Gene3D" id="3.40.50.1360">
    <property type="match status" value="1"/>
</dbReference>
<dbReference type="SUPFAM" id="SSF100950">
    <property type="entry name" value="NagB/RpiA/CoA transferase-like"/>
    <property type="match status" value="1"/>
</dbReference>
<dbReference type="InterPro" id="IPR037171">
    <property type="entry name" value="NagB/RpiA_transferase-like"/>
</dbReference>
<dbReference type="EMBL" id="CP097116">
    <property type="protein sequence ID" value="USS85795.1"/>
    <property type="molecule type" value="Genomic_DNA"/>
</dbReference>
<dbReference type="Gene3D" id="3.30.70.260">
    <property type="match status" value="1"/>
</dbReference>
<dbReference type="EC" id="5.3.1.6" evidence="2"/>
<name>A0ABY5BRC5_9LACO</name>
<dbReference type="SUPFAM" id="SSF75445">
    <property type="entry name" value="D-ribose-5-phosphate isomerase (RpiA), lid domain"/>
    <property type="match status" value="1"/>
</dbReference>
<gene>
    <name evidence="3" type="primary">rpiA</name>
    <name evidence="3" type="ORF">M3M35_03730</name>
</gene>
<keyword evidence="4" id="KW-1185">Reference proteome</keyword>
<organism evidence="3 4">
    <name type="scientific">Fructilactobacillus myrtifloralis</name>
    <dbReference type="NCBI Taxonomy" id="2940301"/>
    <lineage>
        <taxon>Bacteria</taxon>
        <taxon>Bacillati</taxon>
        <taxon>Bacillota</taxon>
        <taxon>Bacilli</taxon>
        <taxon>Lactobacillales</taxon>
        <taxon>Lactobacillaceae</taxon>
        <taxon>Fructilactobacillus</taxon>
    </lineage>
</organism>